<proteinExistence type="predicted"/>
<sequence length="131" mass="15163">MPNYVIISLIATLAIIIVFQGISKMNKKLERDYIAKSPEKIQEYIKRNEELLERTNKLNKKILNFLTFTIIAVIAVFIFIPVFTPIFFIASLFAFTLLILNIILRSSLEDRLKIFKNLSLEIKNKNSNLNG</sequence>
<feature type="transmembrane region" description="Helical" evidence="1">
    <location>
        <begin position="86"/>
        <end position="104"/>
    </location>
</feature>
<dbReference type="AlphaFoldDB" id="A0A3D8WZR9"/>
<keyword evidence="1" id="KW-0812">Transmembrane</keyword>
<organism evidence="2 3">
    <name type="scientific">Priestia megaterium</name>
    <name type="common">Bacillus megaterium</name>
    <dbReference type="NCBI Taxonomy" id="1404"/>
    <lineage>
        <taxon>Bacteria</taxon>
        <taxon>Bacillati</taxon>
        <taxon>Bacillota</taxon>
        <taxon>Bacilli</taxon>
        <taxon>Bacillales</taxon>
        <taxon>Bacillaceae</taxon>
        <taxon>Priestia</taxon>
    </lineage>
</organism>
<accession>A0A3D8WZR9</accession>
<evidence type="ECO:0000256" key="1">
    <source>
        <dbReference type="SAM" id="Phobius"/>
    </source>
</evidence>
<dbReference type="EMBL" id="PQWM01000021">
    <property type="protein sequence ID" value="RDZ12460.1"/>
    <property type="molecule type" value="Genomic_DNA"/>
</dbReference>
<feature type="transmembrane region" description="Helical" evidence="1">
    <location>
        <begin position="6"/>
        <end position="23"/>
    </location>
</feature>
<evidence type="ECO:0000313" key="3">
    <source>
        <dbReference type="Proteomes" id="UP000256519"/>
    </source>
</evidence>
<dbReference type="RefSeq" id="WP_116075804.1">
    <property type="nucleotide sequence ID" value="NZ_CP187633.1"/>
</dbReference>
<dbReference type="Proteomes" id="UP000256519">
    <property type="component" value="Unassembled WGS sequence"/>
</dbReference>
<name>A0A3D8WZR9_PRIMG</name>
<keyword evidence="1" id="KW-1133">Transmembrane helix</keyword>
<gene>
    <name evidence="2" type="ORF">C3744_17830</name>
</gene>
<protein>
    <submittedName>
        <fullName evidence="2">Uncharacterized protein</fullName>
    </submittedName>
</protein>
<keyword evidence="1" id="KW-0472">Membrane</keyword>
<evidence type="ECO:0000313" key="2">
    <source>
        <dbReference type="EMBL" id="RDZ12460.1"/>
    </source>
</evidence>
<comment type="caution">
    <text evidence="2">The sequence shown here is derived from an EMBL/GenBank/DDBJ whole genome shotgun (WGS) entry which is preliminary data.</text>
</comment>
<reference evidence="2 3" key="1">
    <citation type="journal article" date="2018" name="Appl. Environ. Microbiol.">
        <title>Antimicrobial susceptibility testing and tentative epidemiological cut-off values of five Bacillus species relevant for use as animal feed additives or for plant protection.</title>
        <authorList>
            <person name="Agerso Y."/>
            <person name="Stuer-Lauridsen B."/>
            <person name="Bjerre K."/>
            <person name="Jensen M.G."/>
            <person name="Johansen E."/>
            <person name="Bennedsen M."/>
            <person name="Brockmann E."/>
            <person name="Nielsen B."/>
        </authorList>
    </citation>
    <scope>NUCLEOTIDE SEQUENCE [LARGE SCALE GENOMIC DNA]</scope>
    <source>
        <strain evidence="2 3">CHCC20162</strain>
    </source>
</reference>
<feature type="transmembrane region" description="Helical" evidence="1">
    <location>
        <begin position="62"/>
        <end position="80"/>
    </location>
</feature>